<dbReference type="EMBL" id="CABD030094324">
    <property type="status" value="NOT_ANNOTATED_CDS"/>
    <property type="molecule type" value="Genomic_DNA"/>
</dbReference>
<dbReference type="GeneTree" id="ENSGT00910000147056"/>
<reference evidence="3" key="1">
    <citation type="submission" date="2011-05" db="EMBL/GenBank/DDBJ databases">
        <title>Insights into the evolution of the great apes provided by the gorilla genome.</title>
        <authorList>
            <person name="Scally A."/>
        </authorList>
    </citation>
    <scope>NUCLEOTIDE SEQUENCE [LARGE SCALE GENOMIC DNA]</scope>
</reference>
<name>A0A2I2ZEA3_GORGO</name>
<protein>
    <submittedName>
        <fullName evidence="2">Uncharacterized protein</fullName>
    </submittedName>
</protein>
<reference evidence="2 3" key="2">
    <citation type="journal article" date="2012" name="Nature">
        <title>Insights into hominid evolution from the gorilla genome sequence.</title>
        <authorList>
            <person name="Scally A."/>
            <person name="Dutheil J.Y."/>
            <person name="Hillier L.W."/>
            <person name="Jordan G.E."/>
            <person name="Goodhead I."/>
            <person name="Herrero J."/>
            <person name="Hobolth A."/>
            <person name="Lappalainen T."/>
            <person name="Mailund T."/>
            <person name="Marques-Bonet T."/>
            <person name="McCarthy S."/>
            <person name="Montgomery S.H."/>
            <person name="Schwalie P.C."/>
            <person name="Tang Y.A."/>
            <person name="Ward M.C."/>
            <person name="Xue Y."/>
            <person name="Yngvadottir B."/>
            <person name="Alkan C."/>
            <person name="Andersen L.N."/>
            <person name="Ayub Q."/>
            <person name="Ball E.V."/>
            <person name="Beal K."/>
            <person name="Bradley B.J."/>
            <person name="Chen Y."/>
            <person name="Clee C.M."/>
            <person name="Fitzgerald S."/>
            <person name="Graves T.A."/>
            <person name="Gu Y."/>
            <person name="Heath P."/>
            <person name="Heger A."/>
            <person name="Karakoc E."/>
            <person name="Kolb-Kokocinski A."/>
            <person name="Laird G.K."/>
            <person name="Lunter G."/>
            <person name="Meader S."/>
            <person name="Mort M."/>
            <person name="Mullikin J.C."/>
            <person name="Munch K."/>
            <person name="O'Connor T.D."/>
            <person name="Phillips A.D."/>
            <person name="Prado-Martinez J."/>
            <person name="Rogers A.S."/>
            <person name="Sajjadian S."/>
            <person name="Schmidt D."/>
            <person name="Shaw K."/>
            <person name="Simpson J.T."/>
            <person name="Stenson P.D."/>
            <person name="Turner D.J."/>
            <person name="Vigilant L."/>
            <person name="Vilella A.J."/>
            <person name="Whitener W."/>
            <person name="Zhu B."/>
            <person name="Cooper D.N."/>
            <person name="de Jong P."/>
            <person name="Dermitzakis E.T."/>
            <person name="Eichler E.E."/>
            <person name="Flicek P."/>
            <person name="Goldman N."/>
            <person name="Mundy N.I."/>
            <person name="Ning Z."/>
            <person name="Odom D.T."/>
            <person name="Ponting C.P."/>
            <person name="Quail M.A."/>
            <person name="Ryder O.A."/>
            <person name="Searle S.M."/>
            <person name="Warren W.C."/>
            <person name="Wilson R.K."/>
            <person name="Schierup M.H."/>
            <person name="Rogers J."/>
            <person name="Tyler-Smith C."/>
            <person name="Durbin R."/>
        </authorList>
    </citation>
    <scope>NUCLEOTIDE SEQUENCE [LARGE SCALE GENOMIC DNA]</scope>
</reference>
<dbReference type="OMA" id="CQVCALR"/>
<dbReference type="Ensembl" id="ENSGGOT00000062970.1">
    <property type="protein sequence ID" value="ENSGGOP00000045416.1"/>
    <property type="gene ID" value="ENSGGOG00000040933.1"/>
</dbReference>
<evidence type="ECO:0000256" key="1">
    <source>
        <dbReference type="SAM" id="MobiDB-lite"/>
    </source>
</evidence>
<sequence length="142" mass="14159">TQCFASLYCLEVAELGALGRGKLAGSAMAGQGPLPWGLAPVPACPAPEVGVGGGLPLLPLPGLCPAAETWPSHQQETPPSASCPAWAGPGDNTGPPEGLQGDTQQPLPPHCPPSEGSLPEPAPCQVCALRLAAGCVANKKQT</sequence>
<proteinExistence type="predicted"/>
<evidence type="ECO:0000313" key="2">
    <source>
        <dbReference type="Ensembl" id="ENSGGOP00000045416.1"/>
    </source>
</evidence>
<feature type="region of interest" description="Disordered" evidence="1">
    <location>
        <begin position="66"/>
        <end position="120"/>
    </location>
</feature>
<dbReference type="InParanoid" id="A0A2I2ZEA3"/>
<organism evidence="2 3">
    <name type="scientific">Gorilla gorilla gorilla</name>
    <name type="common">Western lowland gorilla</name>
    <dbReference type="NCBI Taxonomy" id="9595"/>
    <lineage>
        <taxon>Eukaryota</taxon>
        <taxon>Metazoa</taxon>
        <taxon>Chordata</taxon>
        <taxon>Craniata</taxon>
        <taxon>Vertebrata</taxon>
        <taxon>Euteleostomi</taxon>
        <taxon>Mammalia</taxon>
        <taxon>Eutheria</taxon>
        <taxon>Euarchontoglires</taxon>
        <taxon>Primates</taxon>
        <taxon>Haplorrhini</taxon>
        <taxon>Catarrhini</taxon>
        <taxon>Hominidae</taxon>
        <taxon>Gorilla</taxon>
    </lineage>
</organism>
<dbReference type="Bgee" id="ENSGGOG00000040933">
    <property type="expression patterns" value="Expressed in liver and 6 other cell types or tissues"/>
</dbReference>
<dbReference type="AlphaFoldDB" id="A0A2I2ZEA3"/>
<reference evidence="2" key="3">
    <citation type="submission" date="2025-08" db="UniProtKB">
        <authorList>
            <consortium name="Ensembl"/>
        </authorList>
    </citation>
    <scope>IDENTIFICATION</scope>
</reference>
<accession>A0A2I2ZEA3</accession>
<reference evidence="2" key="4">
    <citation type="submission" date="2025-09" db="UniProtKB">
        <authorList>
            <consortium name="Ensembl"/>
        </authorList>
    </citation>
    <scope>IDENTIFICATION</scope>
</reference>
<evidence type="ECO:0000313" key="3">
    <source>
        <dbReference type="Proteomes" id="UP000001519"/>
    </source>
</evidence>
<dbReference type="Proteomes" id="UP000001519">
    <property type="component" value="Chromosome 14"/>
</dbReference>
<keyword evidence="3" id="KW-1185">Reference proteome</keyword>
<feature type="compositionally biased region" description="Polar residues" evidence="1">
    <location>
        <begin position="71"/>
        <end position="80"/>
    </location>
</feature>